<feature type="compositionally biased region" description="Low complexity" evidence="6">
    <location>
        <begin position="1272"/>
        <end position="1288"/>
    </location>
</feature>
<evidence type="ECO:0000259" key="7">
    <source>
        <dbReference type="Pfam" id="PF04802"/>
    </source>
</evidence>
<evidence type="ECO:0000256" key="1">
    <source>
        <dbReference type="ARBA" id="ARBA00004123"/>
    </source>
</evidence>
<feature type="region of interest" description="Disordered" evidence="6">
    <location>
        <begin position="783"/>
        <end position="830"/>
    </location>
</feature>
<feature type="domain" description="Serine/threonine-protein phosphatase 4 regulatory subunit 3-like central" evidence="7">
    <location>
        <begin position="427"/>
        <end position="1075"/>
    </location>
</feature>
<feature type="compositionally biased region" description="Low complexity" evidence="6">
    <location>
        <begin position="1820"/>
        <end position="1830"/>
    </location>
</feature>
<dbReference type="PANTHER" id="PTHR23318:SF0">
    <property type="entry name" value="SERINE_THREONINE-PROTEIN PHOSPHATASE 4 REGULATORY SUBUNIT 3"/>
    <property type="match status" value="1"/>
</dbReference>
<feature type="compositionally biased region" description="Acidic residues" evidence="6">
    <location>
        <begin position="1202"/>
        <end position="1211"/>
    </location>
</feature>
<dbReference type="Pfam" id="PF00400">
    <property type="entry name" value="WD40"/>
    <property type="match status" value="1"/>
</dbReference>
<dbReference type="GO" id="GO:0072542">
    <property type="term" value="F:protein phosphatase activator activity"/>
    <property type="evidence" value="ECO:0007669"/>
    <property type="project" value="TreeGrafter"/>
</dbReference>
<organism evidence="9 10">
    <name type="scientific">Rhodotorula diobovata</name>
    <dbReference type="NCBI Taxonomy" id="5288"/>
    <lineage>
        <taxon>Eukaryota</taxon>
        <taxon>Fungi</taxon>
        <taxon>Dikarya</taxon>
        <taxon>Basidiomycota</taxon>
        <taxon>Pucciniomycotina</taxon>
        <taxon>Microbotryomycetes</taxon>
        <taxon>Sporidiobolales</taxon>
        <taxon>Sporidiobolaceae</taxon>
        <taxon>Rhodotorula</taxon>
    </lineage>
</organism>
<evidence type="ECO:0000256" key="2">
    <source>
        <dbReference type="ARBA" id="ARBA00022574"/>
    </source>
</evidence>
<feature type="compositionally biased region" description="Low complexity" evidence="6">
    <location>
        <begin position="138"/>
        <end position="167"/>
    </location>
</feature>
<name>A0A5C5FSS9_9BASI</name>
<feature type="compositionally biased region" description="Basic and acidic residues" evidence="6">
    <location>
        <begin position="1226"/>
        <end position="1236"/>
    </location>
</feature>
<dbReference type="STRING" id="5288.A0A5C5FSS9"/>
<evidence type="ECO:0000256" key="4">
    <source>
        <dbReference type="ARBA" id="ARBA00023242"/>
    </source>
</evidence>
<dbReference type="Pfam" id="PF04802">
    <property type="entry name" value="PP4R3"/>
    <property type="match status" value="1"/>
</dbReference>
<reference evidence="9 10" key="1">
    <citation type="submission" date="2019-03" db="EMBL/GenBank/DDBJ databases">
        <title>Rhodosporidium diobovatum UCD-FST 08-225 genome sequencing, assembly, and annotation.</title>
        <authorList>
            <person name="Fakankun I.U."/>
            <person name="Fristensky B."/>
            <person name="Levin D.B."/>
        </authorList>
    </citation>
    <scope>NUCLEOTIDE SEQUENCE [LARGE SCALE GENOMIC DNA]</scope>
    <source>
        <strain evidence="9 10">UCD-FST 08-225</strain>
    </source>
</reference>
<feature type="compositionally biased region" description="Low complexity" evidence="6">
    <location>
        <begin position="663"/>
        <end position="672"/>
    </location>
</feature>
<feature type="compositionally biased region" description="Acidic residues" evidence="6">
    <location>
        <begin position="1884"/>
        <end position="1941"/>
    </location>
</feature>
<dbReference type="Pfam" id="PF22972">
    <property type="entry name" value="EVH1_PP4R3"/>
    <property type="match status" value="1"/>
</dbReference>
<feature type="compositionally biased region" description="Basic and acidic residues" evidence="6">
    <location>
        <begin position="1180"/>
        <end position="1198"/>
    </location>
</feature>
<feature type="region of interest" description="Disordered" evidence="6">
    <location>
        <begin position="1096"/>
        <end position="1122"/>
    </location>
</feature>
<feature type="region of interest" description="Disordered" evidence="6">
    <location>
        <begin position="1156"/>
        <end position="1477"/>
    </location>
</feature>
<dbReference type="GO" id="GO:0030289">
    <property type="term" value="C:protein phosphatase 4 complex"/>
    <property type="evidence" value="ECO:0007669"/>
    <property type="project" value="TreeGrafter"/>
</dbReference>
<feature type="repeat" description="WD" evidence="5">
    <location>
        <begin position="1621"/>
        <end position="1662"/>
    </location>
</feature>
<keyword evidence="2 5" id="KW-0853">WD repeat</keyword>
<keyword evidence="4" id="KW-0539">Nucleus</keyword>
<dbReference type="OrthoDB" id="27483at2759"/>
<gene>
    <name evidence="9" type="ORF">DMC30DRAFT_417527</name>
</gene>
<comment type="subcellular location">
    <subcellularLocation>
        <location evidence="1">Nucleus</location>
    </subcellularLocation>
</comment>
<accession>A0A5C5FSS9</accession>
<dbReference type="PROSITE" id="PS50082">
    <property type="entry name" value="WD_REPEATS_2"/>
    <property type="match status" value="2"/>
</dbReference>
<feature type="region of interest" description="Disordered" evidence="6">
    <location>
        <begin position="204"/>
        <end position="285"/>
    </location>
</feature>
<feature type="repeat" description="WD" evidence="5">
    <location>
        <begin position="1552"/>
        <end position="1577"/>
    </location>
</feature>
<feature type="compositionally biased region" description="Pro residues" evidence="6">
    <location>
        <begin position="647"/>
        <end position="662"/>
    </location>
</feature>
<feature type="compositionally biased region" description="Low complexity" evidence="6">
    <location>
        <begin position="1838"/>
        <end position="1847"/>
    </location>
</feature>
<dbReference type="PROSITE" id="PS50294">
    <property type="entry name" value="WD_REPEATS_REGION"/>
    <property type="match status" value="1"/>
</dbReference>
<evidence type="ECO:0000256" key="6">
    <source>
        <dbReference type="SAM" id="MobiDB-lite"/>
    </source>
</evidence>
<feature type="region of interest" description="Disordered" evidence="6">
    <location>
        <begin position="609"/>
        <end position="677"/>
    </location>
</feature>
<evidence type="ECO:0000256" key="3">
    <source>
        <dbReference type="ARBA" id="ARBA00022737"/>
    </source>
</evidence>
<dbReference type="PROSITE" id="PS00678">
    <property type="entry name" value="WD_REPEATS_1"/>
    <property type="match status" value="2"/>
</dbReference>
<dbReference type="SMART" id="SM00320">
    <property type="entry name" value="WD40"/>
    <property type="match status" value="5"/>
</dbReference>
<comment type="caution">
    <text evidence="9">The sequence shown here is derived from an EMBL/GenBank/DDBJ whole genome shotgun (WGS) entry which is preliminary data.</text>
</comment>
<dbReference type="Gene3D" id="2.130.10.10">
    <property type="entry name" value="YVTN repeat-like/Quinoprotein amine dehydrogenase"/>
    <property type="match status" value="2"/>
</dbReference>
<dbReference type="Gene3D" id="2.30.29.30">
    <property type="entry name" value="Pleckstrin-homology domain (PH domain)/Phosphotyrosine-binding domain (PTB)"/>
    <property type="match status" value="2"/>
</dbReference>
<feature type="region of interest" description="Disordered" evidence="6">
    <location>
        <begin position="1820"/>
        <end position="1861"/>
    </location>
</feature>
<dbReference type="SUPFAM" id="SSF50978">
    <property type="entry name" value="WD40 repeat-like"/>
    <property type="match status" value="1"/>
</dbReference>
<feature type="compositionally biased region" description="Basic and acidic residues" evidence="6">
    <location>
        <begin position="223"/>
        <end position="233"/>
    </location>
</feature>
<dbReference type="InterPro" id="IPR011993">
    <property type="entry name" value="PH-like_dom_sf"/>
</dbReference>
<dbReference type="GO" id="GO:0006974">
    <property type="term" value="P:DNA damage response"/>
    <property type="evidence" value="ECO:0007669"/>
    <property type="project" value="TreeGrafter"/>
</dbReference>
<dbReference type="InterPro" id="IPR006887">
    <property type="entry name" value="P4R3-like_central_dom"/>
</dbReference>
<dbReference type="InterPro" id="IPR015943">
    <property type="entry name" value="WD40/YVTN_repeat-like_dom_sf"/>
</dbReference>
<proteinExistence type="predicted"/>
<dbReference type="EMBL" id="SOZI01000083">
    <property type="protein sequence ID" value="TNY19840.1"/>
    <property type="molecule type" value="Genomic_DNA"/>
</dbReference>
<feature type="domain" description="PP4R3 EVH1-like" evidence="8">
    <location>
        <begin position="327"/>
        <end position="376"/>
    </location>
</feature>
<feature type="compositionally biased region" description="Basic and acidic residues" evidence="6">
    <location>
        <begin position="811"/>
        <end position="830"/>
    </location>
</feature>
<feature type="compositionally biased region" description="Pro residues" evidence="6">
    <location>
        <begin position="62"/>
        <end position="72"/>
    </location>
</feature>
<dbReference type="InterPro" id="IPR019775">
    <property type="entry name" value="WD40_repeat_CS"/>
</dbReference>
<feature type="compositionally biased region" description="Low complexity" evidence="6">
    <location>
        <begin position="23"/>
        <end position="41"/>
    </location>
</feature>
<keyword evidence="3" id="KW-0677">Repeat</keyword>
<feature type="region of interest" description="Disordered" evidence="6">
    <location>
        <begin position="1"/>
        <end position="177"/>
    </location>
</feature>
<protein>
    <submittedName>
        <fullName evidence="9">Uncharacterized protein</fullName>
    </submittedName>
</protein>
<feature type="compositionally biased region" description="Polar residues" evidence="6">
    <location>
        <begin position="101"/>
        <end position="117"/>
    </location>
</feature>
<feature type="region of interest" description="Disordered" evidence="6">
    <location>
        <begin position="1876"/>
        <end position="1941"/>
    </location>
</feature>
<dbReference type="InterPro" id="IPR001680">
    <property type="entry name" value="WD40_rpt"/>
</dbReference>
<evidence type="ECO:0000313" key="9">
    <source>
        <dbReference type="EMBL" id="TNY19840.1"/>
    </source>
</evidence>
<dbReference type="InterPro" id="IPR051137">
    <property type="entry name" value="PP4R3-like"/>
</dbReference>
<keyword evidence="10" id="KW-1185">Reference proteome</keyword>
<dbReference type="Proteomes" id="UP000311382">
    <property type="component" value="Unassembled WGS sequence"/>
</dbReference>
<evidence type="ECO:0000259" key="8">
    <source>
        <dbReference type="Pfam" id="PF22972"/>
    </source>
</evidence>
<dbReference type="InterPro" id="IPR055236">
    <property type="entry name" value="EVH1_PP4R3"/>
</dbReference>
<dbReference type="GO" id="GO:0005654">
    <property type="term" value="C:nucleoplasm"/>
    <property type="evidence" value="ECO:0007669"/>
    <property type="project" value="TreeGrafter"/>
</dbReference>
<evidence type="ECO:0000256" key="5">
    <source>
        <dbReference type="PROSITE-ProRule" id="PRU00221"/>
    </source>
</evidence>
<evidence type="ECO:0000313" key="10">
    <source>
        <dbReference type="Proteomes" id="UP000311382"/>
    </source>
</evidence>
<feature type="region of interest" description="Disordered" evidence="6">
    <location>
        <begin position="382"/>
        <end position="419"/>
    </location>
</feature>
<feature type="compositionally biased region" description="Low complexity" evidence="6">
    <location>
        <begin position="1453"/>
        <end position="1469"/>
    </location>
</feature>
<dbReference type="PANTHER" id="PTHR23318">
    <property type="entry name" value="ATP SYNTHASE GAMMA-RELATED"/>
    <property type="match status" value="1"/>
</dbReference>
<dbReference type="InterPro" id="IPR036322">
    <property type="entry name" value="WD40_repeat_dom_sf"/>
</dbReference>
<sequence length="1941" mass="206213">MAAVDEGQPTRSTSNSLGPSPAPARAAPATQATQGTSAPGAHTSAVSSEQPGPDEVDRSRTPSPPSTRPSPAPGAHAEGSISADTSPNLAEAHTDAAAPGSSPSTPTRLQASSSTSGADPLAHQSPQQQQRRPHDTGSSPVSADAADSSPASGRTASSPSSSASQSPSGPPPSRRVKVYRLKDDAWIDLGTGTCSGVFVQAHDAEGDGARMSDDEDEGAWIVVRREKARRDAGQESPTGKKGKGRGDQEGTESPTKGAGGGAKSPSKGQQGRQLVEGGADDDEEDEAGELILKTRVQPYPPGYLPEDLLDEEEMTSVDDNGNTTVDAGGYQRQQDTLIVWTERAATEGDEEQEMALSFATPSGCGEMWEFIKAARRFAAEQQGLLHSPSPSPSEALSSPRHTPMAGPASASLANSLPEPSLGNIPHLENAIRQMSRTAVGRERAASVIVRTGYVEKLCKVQQEAEDLESLDDLHALCRVMQAIFLLNDNAIFEHVLRDEVILGVVGILEYDPEFPTMRASYREHLSSPSAFVPVVPSSLLPASLLAKIHQTHRLHYLKDVVLARILEDSTFSMLNSAIYFNEVDIVNEVANERELVREVFRILEEDTDADAAPSAKGKERDLALGPKRTIGPGDVDDSPAAKKPRLGTPPPSTLSAPAPTPAPTASTDPSAPLDATAPSGAARKLHATLFLQQLSQMAKNLQLGVRAPFYRTMCDRGLLSALEGALRFAARTGARDDASDEERDDAIRMRQAALGVWMCTVDLAPLEVRSYCLRQGKELEKRAEEEAEEGRGGAGGSEDAAAALERELEEEGKSAEELEREKQEQEERESRKTLLGLLIGTLKEEQDLGLKAQLTEALRVLVDVTGEGGPLSAAPRMRVEDPEAEKFLQYFYDDLVPPLVKPLEKLPERKDTDPPLNLSAADVALLTHLCDLLCFFITHHTFRSKYLILSSPDLAKAVSRILRPRPRLTRHTHLRLAALRFLRACVARNDDFYNRFLVKHDLIRPVLDTADEEKSKDNLLGSACLDFFEYLRTSNAKALLNHLMDRGGDVVRRLAAGDGTAAPLRTFESLIARWEMNNEPPPLTLVQGAAGAGEALAGGASGGATSSSMQRQTSLPGWTPRRELEEESYFNTSDDEDDSADPPASVPAQTAALLASASFGSSRRKREPTSNPAAGGGDGSPKRAKLDDETPLTHEKLPLVDYADDDDDNEDVEMKTEPAPSGATRVEQEPKTRGDDDAGLPAGGFIRERRGALDVGPVAEAAKPDSNSALTAAEASSSNGSAASALAPADDKDAAPFLPSLGALKRKKEDDDDDGELGLLAKRRSPFGGDGAGGDKTPSKEGKPAAAASAASEAKPGGFSISLKGGAAKSPPSASTTASTPKPGGFKIALGGLKSKFTGASSTSEGGAAASLEQDMAKRKAVQAAPAAPAPASKPPTKKARFSNPPPPPPASAAPAAAAASSKPKQKGPAAPPKAPAAPKRFIVAAGSYERLLYGLECTFEAGAPGRTSSNEAYSLSVSPIFSFPAHLSSLRTVAASTLLHPGTGSERRVGGKYLVSGGTDEVVKVWDLPRRKEVGSLEGDTIGTTTCMRFVPQRNMLAVASTDSTIALYRVRDWILLRLLKGHKGRVNSFDAHPDGRVALSVGVDKMLRMWDLVAGKSVTAMRLGGEGDVVRWNTNGTKFAVICGSDLTVYGLDMSIHHLLSAKSRFHDVRFCYFPLDAADPTQREYLFVACEDGKVRIFDVSNPNPITIDEDTDLDELDLPYMDPVALLAGHSNRVKQMDLLEVALPTAEPSSTVVLTTVSSDGKINLYDLARLPRAAAAPETPSASKGKGKGKGKQAPAAPAPADELPQVEPSATFDTDKTRLTCVTAIGMVEKRVKSGENGEEQPGEDDDSSSEEEEHSDDGDGLEQEGESEGEEESEEDEEEDEDEEEFAGIEEED</sequence>
<feature type="compositionally biased region" description="Low complexity" evidence="6">
    <location>
        <begin position="1344"/>
        <end position="1384"/>
    </location>
</feature>
<feature type="compositionally biased region" description="Low complexity" evidence="6">
    <location>
        <begin position="1096"/>
        <end position="1108"/>
    </location>
</feature>
<feature type="compositionally biased region" description="Low complexity" evidence="6">
    <location>
        <begin position="1398"/>
        <end position="1411"/>
    </location>
</feature>